<gene>
    <name evidence="3" type="ORF">CPB83DRAFT_263260</name>
</gene>
<feature type="transmembrane region" description="Helical" evidence="1">
    <location>
        <begin position="167"/>
        <end position="187"/>
    </location>
</feature>
<dbReference type="Proteomes" id="UP000807306">
    <property type="component" value="Unassembled WGS sequence"/>
</dbReference>
<evidence type="ECO:0000313" key="3">
    <source>
        <dbReference type="EMBL" id="KAF9529378.1"/>
    </source>
</evidence>
<feature type="domain" description="DUF6533" evidence="2">
    <location>
        <begin position="24"/>
        <end position="63"/>
    </location>
</feature>
<comment type="caution">
    <text evidence="3">The sequence shown here is derived from an EMBL/GenBank/DDBJ whole genome shotgun (WGS) entry which is preliminary data.</text>
</comment>
<keyword evidence="1" id="KW-0472">Membrane</keyword>
<name>A0A9P6EI88_9AGAR</name>
<sequence length="307" mass="34806">MPGFQSQIPQSELESDLFRSSGGALIVLVWEWAITLDDEIELIWSANRSWLKWNFLFTRYFIIGVQWLVYLNRSLEMAIRYQYHLDQKLVRTWYSIQILTAALAMCSLEVVLMARVYALYGQSKRIFLVLFSLLALEFVVAIMGLAVTLPGHTFTSVNVITRLPTSFAYFGFTALVVQASILVLTIGKYVKGSMYTVPLVRLMARDGTLTFFAVTLFELFVAVYSLYRVEYAVTAYAWLLTIVSASACRLIVNMLRLSTANFESEDAVSEQRTTNLRITTVLTDPIVYETIGTDSSGFSNRTSWNAP</sequence>
<evidence type="ECO:0000259" key="2">
    <source>
        <dbReference type="Pfam" id="PF20151"/>
    </source>
</evidence>
<feature type="transmembrane region" description="Helical" evidence="1">
    <location>
        <begin position="233"/>
        <end position="252"/>
    </location>
</feature>
<protein>
    <recommendedName>
        <fullName evidence="2">DUF6533 domain-containing protein</fullName>
    </recommendedName>
</protein>
<organism evidence="3 4">
    <name type="scientific">Crepidotus variabilis</name>
    <dbReference type="NCBI Taxonomy" id="179855"/>
    <lineage>
        <taxon>Eukaryota</taxon>
        <taxon>Fungi</taxon>
        <taxon>Dikarya</taxon>
        <taxon>Basidiomycota</taxon>
        <taxon>Agaricomycotina</taxon>
        <taxon>Agaricomycetes</taxon>
        <taxon>Agaricomycetidae</taxon>
        <taxon>Agaricales</taxon>
        <taxon>Agaricineae</taxon>
        <taxon>Crepidotaceae</taxon>
        <taxon>Crepidotus</taxon>
    </lineage>
</organism>
<feature type="transmembrane region" description="Helical" evidence="1">
    <location>
        <begin position="92"/>
        <end position="114"/>
    </location>
</feature>
<feature type="transmembrane region" description="Helical" evidence="1">
    <location>
        <begin position="208"/>
        <end position="227"/>
    </location>
</feature>
<evidence type="ECO:0000256" key="1">
    <source>
        <dbReference type="SAM" id="Phobius"/>
    </source>
</evidence>
<evidence type="ECO:0000313" key="4">
    <source>
        <dbReference type="Proteomes" id="UP000807306"/>
    </source>
</evidence>
<reference evidence="3" key="1">
    <citation type="submission" date="2020-11" db="EMBL/GenBank/DDBJ databases">
        <authorList>
            <consortium name="DOE Joint Genome Institute"/>
            <person name="Ahrendt S."/>
            <person name="Riley R."/>
            <person name="Andreopoulos W."/>
            <person name="Labutti K."/>
            <person name="Pangilinan J."/>
            <person name="Ruiz-Duenas F.J."/>
            <person name="Barrasa J.M."/>
            <person name="Sanchez-Garcia M."/>
            <person name="Camarero S."/>
            <person name="Miyauchi S."/>
            <person name="Serrano A."/>
            <person name="Linde D."/>
            <person name="Babiker R."/>
            <person name="Drula E."/>
            <person name="Ayuso-Fernandez I."/>
            <person name="Pacheco R."/>
            <person name="Padilla G."/>
            <person name="Ferreira P."/>
            <person name="Barriuso J."/>
            <person name="Kellner H."/>
            <person name="Castanera R."/>
            <person name="Alfaro M."/>
            <person name="Ramirez L."/>
            <person name="Pisabarro A.G."/>
            <person name="Kuo A."/>
            <person name="Tritt A."/>
            <person name="Lipzen A."/>
            <person name="He G."/>
            <person name="Yan M."/>
            <person name="Ng V."/>
            <person name="Cullen D."/>
            <person name="Martin F."/>
            <person name="Rosso M.-N."/>
            <person name="Henrissat B."/>
            <person name="Hibbett D."/>
            <person name="Martinez A.T."/>
            <person name="Grigoriev I.V."/>
        </authorList>
    </citation>
    <scope>NUCLEOTIDE SEQUENCE</scope>
    <source>
        <strain evidence="3">CBS 506.95</strain>
    </source>
</reference>
<keyword evidence="1" id="KW-1133">Transmembrane helix</keyword>
<dbReference type="InterPro" id="IPR045340">
    <property type="entry name" value="DUF6533"/>
</dbReference>
<dbReference type="EMBL" id="MU157846">
    <property type="protein sequence ID" value="KAF9529378.1"/>
    <property type="molecule type" value="Genomic_DNA"/>
</dbReference>
<keyword evidence="4" id="KW-1185">Reference proteome</keyword>
<dbReference type="OrthoDB" id="3066463at2759"/>
<feature type="transmembrane region" description="Helical" evidence="1">
    <location>
        <begin position="53"/>
        <end position="72"/>
    </location>
</feature>
<keyword evidence="1" id="KW-0812">Transmembrane</keyword>
<feature type="transmembrane region" description="Helical" evidence="1">
    <location>
        <begin position="126"/>
        <end position="147"/>
    </location>
</feature>
<accession>A0A9P6EI88</accession>
<dbReference type="Pfam" id="PF20151">
    <property type="entry name" value="DUF6533"/>
    <property type="match status" value="1"/>
</dbReference>
<proteinExistence type="predicted"/>
<dbReference type="AlphaFoldDB" id="A0A9P6EI88"/>